<reference evidence="3 4" key="1">
    <citation type="submission" date="2018-11" db="EMBL/GenBank/DDBJ databases">
        <title>Sequencing the genomes of 1000 actinobacteria strains.</title>
        <authorList>
            <person name="Klenk H.-P."/>
        </authorList>
    </citation>
    <scope>NUCLEOTIDE SEQUENCE [LARGE SCALE GENOMIC DNA]</scope>
    <source>
        <strain evidence="3 4">DSM 14012</strain>
    </source>
</reference>
<sequence>MSGTRIELWFDDGRVVVADGFGVVGRDPDTHRVGEELDHDQHPRRVRVPDPGKTVSRAHLIYGRFEGAFWVADLGSRNRTGVVDRTGTRHVLQPRIRTAIGDGDTVLFGDHSFRVVRAG</sequence>
<evidence type="ECO:0000313" key="4">
    <source>
        <dbReference type="Proteomes" id="UP000266915"/>
    </source>
</evidence>
<dbReference type="InterPro" id="IPR008984">
    <property type="entry name" value="SMAD_FHA_dom_sf"/>
</dbReference>
<protein>
    <submittedName>
        <fullName evidence="3">FHA domain-containing protein</fullName>
    </submittedName>
</protein>
<dbReference type="AlphaFoldDB" id="A0A3N2C3X2"/>
<dbReference type="SUPFAM" id="SSF49879">
    <property type="entry name" value="SMAD/FHA domain"/>
    <property type="match status" value="1"/>
</dbReference>
<name>A0A3N2C3X2_9MICO</name>
<comment type="caution">
    <text evidence="3">The sequence shown here is derived from an EMBL/GenBank/DDBJ whole genome shotgun (WGS) entry which is preliminary data.</text>
</comment>
<evidence type="ECO:0000256" key="1">
    <source>
        <dbReference type="ARBA" id="ARBA00022553"/>
    </source>
</evidence>
<proteinExistence type="predicted"/>
<feature type="domain" description="FHA" evidence="2">
    <location>
        <begin position="45"/>
        <end position="109"/>
    </location>
</feature>
<dbReference type="Proteomes" id="UP000266915">
    <property type="component" value="Unassembled WGS sequence"/>
</dbReference>
<evidence type="ECO:0000313" key="3">
    <source>
        <dbReference type="EMBL" id="ROR82227.1"/>
    </source>
</evidence>
<organism evidence="3 4">
    <name type="scientific">Plantibacter flavus</name>
    <dbReference type="NCBI Taxonomy" id="150123"/>
    <lineage>
        <taxon>Bacteria</taxon>
        <taxon>Bacillati</taxon>
        <taxon>Actinomycetota</taxon>
        <taxon>Actinomycetes</taxon>
        <taxon>Micrococcales</taxon>
        <taxon>Microbacteriaceae</taxon>
        <taxon>Plantibacter</taxon>
    </lineage>
</organism>
<dbReference type="Gene3D" id="2.60.200.20">
    <property type="match status" value="1"/>
</dbReference>
<keyword evidence="1" id="KW-0597">Phosphoprotein</keyword>
<dbReference type="RefSeq" id="WP_085513107.1">
    <property type="nucleotide sequence ID" value="NZ_FXAP01000005.1"/>
</dbReference>
<dbReference type="Pfam" id="PF00498">
    <property type="entry name" value="FHA"/>
    <property type="match status" value="1"/>
</dbReference>
<evidence type="ECO:0000259" key="2">
    <source>
        <dbReference type="Pfam" id="PF00498"/>
    </source>
</evidence>
<accession>A0A3N2C3X2</accession>
<gene>
    <name evidence="3" type="ORF">EDD42_2315</name>
</gene>
<dbReference type="EMBL" id="RKHL01000001">
    <property type="protein sequence ID" value="ROR82227.1"/>
    <property type="molecule type" value="Genomic_DNA"/>
</dbReference>
<keyword evidence="4" id="KW-1185">Reference proteome</keyword>
<dbReference type="InterPro" id="IPR000253">
    <property type="entry name" value="FHA_dom"/>
</dbReference>